<evidence type="ECO:0000313" key="2">
    <source>
        <dbReference type="EMBL" id="KZP32839.1"/>
    </source>
</evidence>
<proteinExistence type="predicted"/>
<keyword evidence="1" id="KW-1133">Transmembrane helix</keyword>
<dbReference type="EMBL" id="KV417484">
    <property type="protein sequence ID" value="KZP32839.1"/>
    <property type="molecule type" value="Genomic_DNA"/>
</dbReference>
<evidence type="ECO:0000256" key="1">
    <source>
        <dbReference type="SAM" id="Phobius"/>
    </source>
</evidence>
<feature type="transmembrane region" description="Helical" evidence="1">
    <location>
        <begin position="21"/>
        <end position="50"/>
    </location>
</feature>
<keyword evidence="3" id="KW-1185">Reference proteome</keyword>
<evidence type="ECO:0000313" key="3">
    <source>
        <dbReference type="Proteomes" id="UP000076532"/>
    </source>
</evidence>
<reference evidence="2 3" key="1">
    <citation type="journal article" date="2016" name="Mol. Biol. Evol.">
        <title>Comparative Genomics of Early-Diverging Mushroom-Forming Fungi Provides Insights into the Origins of Lignocellulose Decay Capabilities.</title>
        <authorList>
            <person name="Nagy L.G."/>
            <person name="Riley R."/>
            <person name="Tritt A."/>
            <person name="Adam C."/>
            <person name="Daum C."/>
            <person name="Floudas D."/>
            <person name="Sun H."/>
            <person name="Yadav J.S."/>
            <person name="Pangilinan J."/>
            <person name="Larsson K.H."/>
            <person name="Matsuura K."/>
            <person name="Barry K."/>
            <person name="Labutti K."/>
            <person name="Kuo R."/>
            <person name="Ohm R.A."/>
            <person name="Bhattacharya S.S."/>
            <person name="Shirouzu T."/>
            <person name="Yoshinaga Y."/>
            <person name="Martin F.M."/>
            <person name="Grigoriev I.V."/>
            <person name="Hibbett D.S."/>
        </authorList>
    </citation>
    <scope>NUCLEOTIDE SEQUENCE [LARGE SCALE GENOMIC DNA]</scope>
    <source>
        <strain evidence="2 3">CBS 109695</strain>
    </source>
</reference>
<dbReference type="AlphaFoldDB" id="A0A166VKZ9"/>
<keyword evidence="1" id="KW-0472">Membrane</keyword>
<keyword evidence="1" id="KW-0812">Transmembrane</keyword>
<protein>
    <submittedName>
        <fullName evidence="2">Uncharacterized protein</fullName>
    </submittedName>
</protein>
<dbReference type="Proteomes" id="UP000076532">
    <property type="component" value="Unassembled WGS sequence"/>
</dbReference>
<gene>
    <name evidence="2" type="ORF">FIBSPDRAFT_848122</name>
</gene>
<organism evidence="2 3">
    <name type="scientific">Athelia psychrophila</name>
    <dbReference type="NCBI Taxonomy" id="1759441"/>
    <lineage>
        <taxon>Eukaryota</taxon>
        <taxon>Fungi</taxon>
        <taxon>Dikarya</taxon>
        <taxon>Basidiomycota</taxon>
        <taxon>Agaricomycotina</taxon>
        <taxon>Agaricomycetes</taxon>
        <taxon>Agaricomycetidae</taxon>
        <taxon>Atheliales</taxon>
        <taxon>Atheliaceae</taxon>
        <taxon>Athelia</taxon>
    </lineage>
</organism>
<accession>A0A166VKZ9</accession>
<sequence length="70" mass="8012">MRAGCWVLKSRLVKRDIEGRLRFGFWVSGIWYLLFVVGFDCFFGVVQATIDLLVAPPSLSDLPTYKHLCC</sequence>
<name>A0A166VKZ9_9AGAM</name>